<sequence length="580" mass="67883">MEDENESDATRFFNVKSSREFSREFLGGKRTQKDVDQEKKIRQLTLLLAEAENNIAEKQKFVELTKIEAKELRGREKDAYEKYEKAVREIENLKAEISRLRLIERDYNDKKVSGDFILQSYRSALSKYKSWHEYATKQLETMKTILEGCGKWDRDNRYKIYFSYKSLPPTIVTDDQATELSMGSVVDYKGIDDIDSIMDERDVAKFLNNSTQTEENDSSSGIDYSSFNSTRSLGRVGNNNISLLHGSNSGNLFQDSYHGSHLSSIKMSGSELQYLDLKERMKKMELENIQLKDQLYLARDGAKKASELKEQNRDLINEVGYLKQKIQTIYDEKERLAENIQNNLFTDLVGPSRRAESREIIEKIMAEKERHDTLLRKNVELEEDIRRLTASLQSQNIGLSQSSQPSNQTTVEESVVYRHMIDNPFQQAVKEHEERENLKRRRLEDGGYDSVQIMEKLEEIKKLKYEIEKLNAQSERARAFQTDFARRYRESVKFITGYDIKMRNEEFIDVSNVYDLGNHFSFQREGKEINLLDSEYAQKWQSFVQKYLQEYDSLACFMSAVTIELRTHQLQQQTTDSHFS</sequence>
<reference evidence="2" key="1">
    <citation type="submission" date="2022-11" db="UniProtKB">
        <authorList>
            <consortium name="WormBaseParasite"/>
        </authorList>
    </citation>
    <scope>IDENTIFICATION</scope>
</reference>
<name>A0AC34FEG7_9BILA</name>
<evidence type="ECO:0000313" key="1">
    <source>
        <dbReference type="Proteomes" id="UP000887579"/>
    </source>
</evidence>
<proteinExistence type="predicted"/>
<dbReference type="WBParaSite" id="ES5_v2.g15513.t1">
    <property type="protein sequence ID" value="ES5_v2.g15513.t1"/>
    <property type="gene ID" value="ES5_v2.g15513"/>
</dbReference>
<accession>A0AC34FEG7</accession>
<protein>
    <submittedName>
        <fullName evidence="2">Uncharacterized protein</fullName>
    </submittedName>
</protein>
<evidence type="ECO:0000313" key="2">
    <source>
        <dbReference type="WBParaSite" id="ES5_v2.g15513.t1"/>
    </source>
</evidence>
<organism evidence="1 2">
    <name type="scientific">Panagrolaimus sp. ES5</name>
    <dbReference type="NCBI Taxonomy" id="591445"/>
    <lineage>
        <taxon>Eukaryota</taxon>
        <taxon>Metazoa</taxon>
        <taxon>Ecdysozoa</taxon>
        <taxon>Nematoda</taxon>
        <taxon>Chromadorea</taxon>
        <taxon>Rhabditida</taxon>
        <taxon>Tylenchina</taxon>
        <taxon>Panagrolaimomorpha</taxon>
        <taxon>Panagrolaimoidea</taxon>
        <taxon>Panagrolaimidae</taxon>
        <taxon>Panagrolaimus</taxon>
    </lineage>
</organism>
<dbReference type="Proteomes" id="UP000887579">
    <property type="component" value="Unplaced"/>
</dbReference>